<comment type="caution">
    <text evidence="1">The sequence shown here is derived from an EMBL/GenBank/DDBJ whole genome shotgun (WGS) entry which is preliminary data.</text>
</comment>
<name>A0A9D4JGD7_DREPO</name>
<evidence type="ECO:0000313" key="1">
    <source>
        <dbReference type="EMBL" id="KAH3806692.1"/>
    </source>
</evidence>
<dbReference type="EMBL" id="JAIWYP010000006">
    <property type="protein sequence ID" value="KAH3806692.1"/>
    <property type="molecule type" value="Genomic_DNA"/>
</dbReference>
<keyword evidence="2" id="KW-1185">Reference proteome</keyword>
<proteinExistence type="predicted"/>
<dbReference type="Proteomes" id="UP000828390">
    <property type="component" value="Unassembled WGS sequence"/>
</dbReference>
<gene>
    <name evidence="1" type="ORF">DPMN_135016</name>
</gene>
<reference evidence="1" key="1">
    <citation type="journal article" date="2019" name="bioRxiv">
        <title>The Genome of the Zebra Mussel, Dreissena polymorpha: A Resource for Invasive Species Research.</title>
        <authorList>
            <person name="McCartney M.A."/>
            <person name="Auch B."/>
            <person name="Kono T."/>
            <person name="Mallez S."/>
            <person name="Zhang Y."/>
            <person name="Obille A."/>
            <person name="Becker A."/>
            <person name="Abrahante J.E."/>
            <person name="Garbe J."/>
            <person name="Badalamenti J.P."/>
            <person name="Herman A."/>
            <person name="Mangelson H."/>
            <person name="Liachko I."/>
            <person name="Sullivan S."/>
            <person name="Sone E.D."/>
            <person name="Koren S."/>
            <person name="Silverstein K.A.T."/>
            <person name="Beckman K.B."/>
            <person name="Gohl D.M."/>
        </authorList>
    </citation>
    <scope>NUCLEOTIDE SEQUENCE</scope>
    <source>
        <strain evidence="1">Duluth1</strain>
        <tissue evidence="1">Whole animal</tissue>
    </source>
</reference>
<dbReference type="AlphaFoldDB" id="A0A9D4JGD7"/>
<accession>A0A9D4JGD7</accession>
<sequence>MNLLTEFHEDRAINVAPRPYIYSHIGKNAPPLGSHVFQANVTIFVLIHDIIETNHLTKFHEDWTIMHMLTAHDAQRSKSNHKSSPLFVVLRKFPLSNIYILTKFHKDWMKTVTSTVYTNKLLTDTRTTHTEHHTIT</sequence>
<protein>
    <submittedName>
        <fullName evidence="1">Uncharacterized protein</fullName>
    </submittedName>
</protein>
<reference evidence="1" key="2">
    <citation type="submission" date="2020-11" db="EMBL/GenBank/DDBJ databases">
        <authorList>
            <person name="McCartney M.A."/>
            <person name="Auch B."/>
            <person name="Kono T."/>
            <person name="Mallez S."/>
            <person name="Becker A."/>
            <person name="Gohl D.M."/>
            <person name="Silverstein K.A.T."/>
            <person name="Koren S."/>
            <person name="Bechman K.B."/>
            <person name="Herman A."/>
            <person name="Abrahante J.E."/>
            <person name="Garbe J."/>
        </authorList>
    </citation>
    <scope>NUCLEOTIDE SEQUENCE</scope>
    <source>
        <strain evidence="1">Duluth1</strain>
        <tissue evidence="1">Whole animal</tissue>
    </source>
</reference>
<evidence type="ECO:0000313" key="2">
    <source>
        <dbReference type="Proteomes" id="UP000828390"/>
    </source>
</evidence>
<organism evidence="1 2">
    <name type="scientific">Dreissena polymorpha</name>
    <name type="common">Zebra mussel</name>
    <name type="synonym">Mytilus polymorpha</name>
    <dbReference type="NCBI Taxonomy" id="45954"/>
    <lineage>
        <taxon>Eukaryota</taxon>
        <taxon>Metazoa</taxon>
        <taxon>Spiralia</taxon>
        <taxon>Lophotrochozoa</taxon>
        <taxon>Mollusca</taxon>
        <taxon>Bivalvia</taxon>
        <taxon>Autobranchia</taxon>
        <taxon>Heteroconchia</taxon>
        <taxon>Euheterodonta</taxon>
        <taxon>Imparidentia</taxon>
        <taxon>Neoheterodontei</taxon>
        <taxon>Myida</taxon>
        <taxon>Dreissenoidea</taxon>
        <taxon>Dreissenidae</taxon>
        <taxon>Dreissena</taxon>
    </lineage>
</organism>